<comment type="function">
    <text evidence="6">Participates in DNA repair and in chromosomal DNA replication.</text>
</comment>
<comment type="subcellular location">
    <subcellularLocation>
        <location evidence="1 6">Nucleus</location>
    </subcellularLocation>
</comment>
<dbReference type="STRING" id="764103.G7DTJ8"/>
<evidence type="ECO:0000259" key="7">
    <source>
        <dbReference type="Pfam" id="PF04042"/>
    </source>
</evidence>
<dbReference type="FunCoup" id="G7DTJ8">
    <property type="interactions" value="328"/>
</dbReference>
<evidence type="ECO:0000256" key="4">
    <source>
        <dbReference type="ARBA" id="ARBA00023125"/>
    </source>
</evidence>
<dbReference type="GO" id="GO:0008622">
    <property type="term" value="C:epsilon DNA polymerase complex"/>
    <property type="evidence" value="ECO:0007669"/>
    <property type="project" value="UniProtKB-UniRule"/>
</dbReference>
<organism evidence="8 9">
    <name type="scientific">Mixia osmundae (strain CBS 9802 / IAM 14324 / JCM 22182 / KY 12970)</name>
    <dbReference type="NCBI Taxonomy" id="764103"/>
    <lineage>
        <taxon>Eukaryota</taxon>
        <taxon>Fungi</taxon>
        <taxon>Dikarya</taxon>
        <taxon>Basidiomycota</taxon>
        <taxon>Pucciniomycotina</taxon>
        <taxon>Mixiomycetes</taxon>
        <taxon>Mixiales</taxon>
        <taxon>Mixiaceae</taxon>
        <taxon>Mixia</taxon>
    </lineage>
</organism>
<evidence type="ECO:0000313" key="9">
    <source>
        <dbReference type="Proteomes" id="UP000009131"/>
    </source>
</evidence>
<gene>
    <name evidence="8" type="primary">Mo00491</name>
    <name evidence="8" type="ORF">E5Q_00491</name>
</gene>
<name>G7DTJ8_MIXOS</name>
<dbReference type="InterPro" id="IPR007185">
    <property type="entry name" value="DNA_pol_a/d/e_bsu"/>
</dbReference>
<dbReference type="OMA" id="FFCEGCF"/>
<keyword evidence="4 6" id="KW-0238">DNA-binding</keyword>
<comment type="caution">
    <text evidence="8">The sequence shown here is derived from an EMBL/GenBank/DDBJ whole genome shotgun (WGS) entry which is preliminary data.</text>
</comment>
<keyword evidence="3 6" id="KW-0235">DNA replication</keyword>
<dbReference type="Proteomes" id="UP000009131">
    <property type="component" value="Unassembled WGS sequence"/>
</dbReference>
<dbReference type="Pfam" id="PF04042">
    <property type="entry name" value="DNA_pol_E_B"/>
    <property type="match status" value="1"/>
</dbReference>
<dbReference type="EMBL" id="BABT02000025">
    <property type="protein sequence ID" value="GAA93845.1"/>
    <property type="molecule type" value="Genomic_DNA"/>
</dbReference>
<reference evidence="8 9" key="1">
    <citation type="journal article" date="2011" name="J. Gen. Appl. Microbiol.">
        <title>Draft genome sequencing of the enigmatic basidiomycete Mixia osmundae.</title>
        <authorList>
            <person name="Nishida H."/>
            <person name="Nagatsuka Y."/>
            <person name="Sugiyama J."/>
        </authorList>
    </citation>
    <scope>NUCLEOTIDE SEQUENCE [LARGE SCALE GENOMIC DNA]</scope>
    <source>
        <strain evidence="9">CBS 9802 / IAM 14324 / JCM 22182 / KY 12970</strain>
    </source>
</reference>
<dbReference type="GO" id="GO:0042276">
    <property type="term" value="P:error-prone translesion synthesis"/>
    <property type="evidence" value="ECO:0007669"/>
    <property type="project" value="TreeGrafter"/>
</dbReference>
<dbReference type="GO" id="GO:0003677">
    <property type="term" value="F:DNA binding"/>
    <property type="evidence" value="ECO:0007669"/>
    <property type="project" value="UniProtKB-UniRule"/>
</dbReference>
<proteinExistence type="inferred from homology"/>
<dbReference type="GO" id="GO:0006261">
    <property type="term" value="P:DNA-templated DNA replication"/>
    <property type="evidence" value="ECO:0007669"/>
    <property type="project" value="InterPro"/>
</dbReference>
<dbReference type="HOGENOM" id="CLU_010628_2_1_1"/>
<keyword evidence="5 6" id="KW-0539">Nucleus</keyword>
<dbReference type="PIRSF" id="PIRSF000799">
    <property type="entry name" value="DNA_pol_eps_2"/>
    <property type="match status" value="1"/>
</dbReference>
<reference evidence="8 9" key="2">
    <citation type="journal article" date="2012" name="Open Biol.">
        <title>Characteristics of nucleosomes and linker DNA regions on the genome of the basidiomycete Mixia osmundae revealed by mono- and dinucleosome mapping.</title>
        <authorList>
            <person name="Nishida H."/>
            <person name="Kondo S."/>
            <person name="Matsumoto T."/>
            <person name="Suzuki Y."/>
            <person name="Yoshikawa H."/>
            <person name="Taylor T.D."/>
            <person name="Sugiyama J."/>
        </authorList>
    </citation>
    <scope>NUCLEOTIDE SEQUENCE [LARGE SCALE GENOMIC DNA]</scope>
    <source>
        <strain evidence="9">CBS 9802 / IAM 14324 / JCM 22182 / KY 12970</strain>
    </source>
</reference>
<comment type="similarity">
    <text evidence="2 6">Belongs to the DNA polymerase epsilon subunit B family.</text>
</comment>
<dbReference type="PANTHER" id="PTHR12708">
    <property type="entry name" value="DNA POLYMERASE EPSILON SUBUNIT B"/>
    <property type="match status" value="1"/>
</dbReference>
<feature type="domain" description="DNA polymerase alpha/delta/epsilon subunit B" evidence="7">
    <location>
        <begin position="298"/>
        <end position="519"/>
    </location>
</feature>
<dbReference type="AlphaFoldDB" id="G7DTJ8"/>
<dbReference type="eggNOG" id="KOG3818">
    <property type="taxonomic scope" value="Eukaryota"/>
</dbReference>
<accession>G7DTJ8</accession>
<evidence type="ECO:0000256" key="3">
    <source>
        <dbReference type="ARBA" id="ARBA00022705"/>
    </source>
</evidence>
<dbReference type="Gene3D" id="3.60.21.50">
    <property type="match status" value="1"/>
</dbReference>
<dbReference type="OrthoDB" id="10254730at2759"/>
<evidence type="ECO:0000256" key="2">
    <source>
        <dbReference type="ARBA" id="ARBA00009560"/>
    </source>
</evidence>
<sequence length="568" mass="63507">MRVSSVRQSILKVFTRTYSLTLKSEAIEWLEDLVEQFEIADQDVADTMDHIASSFVEGEDNSSIVTRDALDRVYKRLQASNGPAAPDSPSMAMEQDDEDSDTAQYLKVINAFDMPRINWSFEKKAFERAAAKPSMVGAATSKAQYLRDRFGIAKQVILRSEYFCPPAVGGHDRNSYPKITSVKNLLGRQGGDFTLFGLLARTEIGQFCLEDLDDRVVLDFSEARQLVKMITQGSFVLVFGRFTSESIFFVSEITHPPAEGRNVTKTIFGHVDFLGTGALTHTEETRLLASEKAQPNAFVVISDLFLNQPKVLLKFRAMLQALVTADAIPAVFVLCGNFSSIPFLLDGKSTLAYTQYFSALAEILLSFPQVLQQAHFVLVPGPHDPFDTMTLPRPPLPAPIVKALMKIPKITFATNPCRITYKSQEIVVLRDDLLSRVLRNCVWFDEVHPTGEIDDEQGTGLHAQMAQNWQPEHHLAQLVLDQGHLCPLPISVRPVLWEYDHTLRLYPMPTALVLADKYSPYEITYDLGPDGEEGRCHVFNPGSFVSTGYGWSTYKTDERIAEQCGLPP</sequence>
<protein>
    <recommendedName>
        <fullName evidence="6">DNA polymerase epsilon subunit</fullName>
    </recommendedName>
    <alternativeName>
        <fullName evidence="6">DNA polymerase II subunit 2</fullName>
    </alternativeName>
</protein>
<keyword evidence="9" id="KW-1185">Reference proteome</keyword>
<evidence type="ECO:0000256" key="1">
    <source>
        <dbReference type="ARBA" id="ARBA00004123"/>
    </source>
</evidence>
<dbReference type="InParanoid" id="G7DTJ8"/>
<evidence type="ECO:0000313" key="8">
    <source>
        <dbReference type="EMBL" id="GAA93845.1"/>
    </source>
</evidence>
<dbReference type="RefSeq" id="XP_014571393.1">
    <property type="nucleotide sequence ID" value="XM_014715907.1"/>
</dbReference>
<evidence type="ECO:0000256" key="5">
    <source>
        <dbReference type="ARBA" id="ARBA00023242"/>
    </source>
</evidence>
<evidence type="ECO:0000256" key="6">
    <source>
        <dbReference type="PIRNR" id="PIRNR000799"/>
    </source>
</evidence>
<dbReference type="PANTHER" id="PTHR12708:SF0">
    <property type="entry name" value="DNA POLYMERASE EPSILON SUBUNIT 2"/>
    <property type="match status" value="1"/>
</dbReference>
<dbReference type="InterPro" id="IPR016266">
    <property type="entry name" value="POLE2"/>
</dbReference>